<keyword evidence="14" id="KW-1185">Reference proteome</keyword>
<reference evidence="13 14" key="1">
    <citation type="journal article" date="2013" name="Curr. Biol.">
        <title>The Genome of the Foraminiferan Reticulomyxa filosa.</title>
        <authorList>
            <person name="Glockner G."/>
            <person name="Hulsmann N."/>
            <person name="Schleicher M."/>
            <person name="Noegel A.A."/>
            <person name="Eichinger L."/>
            <person name="Gallinger C."/>
            <person name="Pawlowski J."/>
            <person name="Sierra R."/>
            <person name="Euteneuer U."/>
            <person name="Pillet L."/>
            <person name="Moustafa A."/>
            <person name="Platzer M."/>
            <person name="Groth M."/>
            <person name="Szafranski K."/>
            <person name="Schliwa M."/>
        </authorList>
    </citation>
    <scope>NUCLEOTIDE SEQUENCE [LARGE SCALE GENOMIC DNA]</scope>
</reference>
<dbReference type="Proteomes" id="UP000023152">
    <property type="component" value="Unassembled WGS sequence"/>
</dbReference>
<feature type="transmembrane region" description="Helical" evidence="12">
    <location>
        <begin position="12"/>
        <end position="30"/>
    </location>
</feature>
<dbReference type="PANTHER" id="PTHR23516:SF1">
    <property type="entry name" value="MOLYBDATE-ANION TRANSPORTER"/>
    <property type="match status" value="1"/>
</dbReference>
<keyword evidence="6 12" id="KW-0812">Transmembrane</keyword>
<dbReference type="InterPro" id="IPR036259">
    <property type="entry name" value="MFS_trans_sf"/>
</dbReference>
<keyword evidence="9 12" id="KW-0472">Membrane</keyword>
<evidence type="ECO:0000313" key="13">
    <source>
        <dbReference type="EMBL" id="ETO24696.1"/>
    </source>
</evidence>
<evidence type="ECO:0000256" key="11">
    <source>
        <dbReference type="ARBA" id="ARBA00032555"/>
    </source>
</evidence>
<dbReference type="AlphaFoldDB" id="X6NFD2"/>
<gene>
    <name evidence="13" type="ORF">RFI_12460</name>
</gene>
<comment type="subcellular location">
    <subcellularLocation>
        <location evidence="2">Cell membrane</location>
        <topology evidence="2">Multi-pass membrane protein</topology>
    </subcellularLocation>
</comment>
<keyword evidence="4" id="KW-0813">Transport</keyword>
<dbReference type="EMBL" id="ASPP01009032">
    <property type="protein sequence ID" value="ETO24696.1"/>
    <property type="molecule type" value="Genomic_DNA"/>
</dbReference>
<dbReference type="GO" id="GO:0006811">
    <property type="term" value="P:monoatomic ion transport"/>
    <property type="evidence" value="ECO:0007669"/>
    <property type="project" value="UniProtKB-KW"/>
</dbReference>
<feature type="transmembrane region" description="Helical" evidence="12">
    <location>
        <begin position="42"/>
        <end position="67"/>
    </location>
</feature>
<evidence type="ECO:0000256" key="8">
    <source>
        <dbReference type="ARBA" id="ARBA00023065"/>
    </source>
</evidence>
<evidence type="ECO:0000256" key="1">
    <source>
        <dbReference type="ARBA" id="ARBA00003019"/>
    </source>
</evidence>
<evidence type="ECO:0000256" key="2">
    <source>
        <dbReference type="ARBA" id="ARBA00004651"/>
    </source>
</evidence>
<sequence length="299" mass="34088">MFSQKNKMKIFLKIGITTFYTVAMYSYLNIGQSEKVQSETTLFASPCVIAAFDCALVMLVVSLALILSRWKENYGDPNQNVLHNIVTAFHLLMTDSNVFYLAVFQSTFESCMYLFVFMWTPILEESALNMMSGEIPKSVDHGMVFADFMLCCMLGTNVKNWYIKQMKQKTDVENEEKNECDESATLYVKFASYVCLLACVALGTISVCNSFQARLCCCLLFECCVGMYWPIVSHLRATFIPDHIRATSMNLSRIPLNVIVIVVLIFVHQLTSFPTVYTFWFCVGLLILSYFSVLMLGRR</sequence>
<dbReference type="InterPro" id="IPR008509">
    <property type="entry name" value="MOT2/MFSD5"/>
</dbReference>
<evidence type="ECO:0000256" key="12">
    <source>
        <dbReference type="SAM" id="Phobius"/>
    </source>
</evidence>
<evidence type="ECO:0000256" key="4">
    <source>
        <dbReference type="ARBA" id="ARBA00022448"/>
    </source>
</evidence>
<evidence type="ECO:0000256" key="9">
    <source>
        <dbReference type="ARBA" id="ARBA00023136"/>
    </source>
</evidence>
<protein>
    <recommendedName>
        <fullName evidence="3">Molybdate-anion transporter</fullName>
    </recommendedName>
    <alternativeName>
        <fullName evidence="10">Major facilitator superfamily domain-containing protein 5</fullName>
    </alternativeName>
    <alternativeName>
        <fullName evidence="11">Molybdate transporter 2 homolog</fullName>
    </alternativeName>
</protein>
<dbReference type="OrthoDB" id="263957at2759"/>
<keyword evidence="5" id="KW-1003">Cell membrane</keyword>
<feature type="transmembrane region" description="Helical" evidence="12">
    <location>
        <begin position="254"/>
        <end position="271"/>
    </location>
</feature>
<comment type="function">
    <text evidence="1">Mediates high-affinity intracellular uptake of the rare oligo-element molybdenum.</text>
</comment>
<feature type="transmembrane region" description="Helical" evidence="12">
    <location>
        <begin position="98"/>
        <end position="122"/>
    </location>
</feature>
<feature type="transmembrane region" description="Helical" evidence="12">
    <location>
        <begin position="277"/>
        <end position="297"/>
    </location>
</feature>
<comment type="caution">
    <text evidence="13">The sequence shown here is derived from an EMBL/GenBank/DDBJ whole genome shotgun (WGS) entry which is preliminary data.</text>
</comment>
<evidence type="ECO:0000256" key="3">
    <source>
        <dbReference type="ARBA" id="ARBA00021242"/>
    </source>
</evidence>
<dbReference type="GO" id="GO:0015098">
    <property type="term" value="F:molybdate ion transmembrane transporter activity"/>
    <property type="evidence" value="ECO:0007669"/>
    <property type="project" value="InterPro"/>
</dbReference>
<dbReference type="Gene3D" id="1.20.1250.20">
    <property type="entry name" value="MFS general substrate transporter like domains"/>
    <property type="match status" value="1"/>
</dbReference>
<dbReference type="SUPFAM" id="SSF103473">
    <property type="entry name" value="MFS general substrate transporter"/>
    <property type="match status" value="1"/>
</dbReference>
<dbReference type="PANTHER" id="PTHR23516">
    <property type="entry name" value="SAM (S-ADENOSYL METHIONINE) TRANSPORTER"/>
    <property type="match status" value="1"/>
</dbReference>
<dbReference type="Pfam" id="PF05631">
    <property type="entry name" value="MFS_5"/>
    <property type="match status" value="1"/>
</dbReference>
<feature type="transmembrane region" description="Helical" evidence="12">
    <location>
        <begin position="142"/>
        <end position="163"/>
    </location>
</feature>
<feature type="transmembrane region" description="Helical" evidence="12">
    <location>
        <begin position="211"/>
        <end position="233"/>
    </location>
</feature>
<dbReference type="GO" id="GO:0005886">
    <property type="term" value="C:plasma membrane"/>
    <property type="evidence" value="ECO:0007669"/>
    <property type="project" value="UniProtKB-SubCell"/>
</dbReference>
<evidence type="ECO:0000256" key="7">
    <source>
        <dbReference type="ARBA" id="ARBA00022989"/>
    </source>
</evidence>
<name>X6NFD2_RETFI</name>
<evidence type="ECO:0000256" key="6">
    <source>
        <dbReference type="ARBA" id="ARBA00022692"/>
    </source>
</evidence>
<evidence type="ECO:0000256" key="10">
    <source>
        <dbReference type="ARBA" id="ARBA00030646"/>
    </source>
</evidence>
<keyword evidence="8" id="KW-0406">Ion transport</keyword>
<accession>X6NFD2</accession>
<evidence type="ECO:0000313" key="14">
    <source>
        <dbReference type="Proteomes" id="UP000023152"/>
    </source>
</evidence>
<feature type="transmembrane region" description="Helical" evidence="12">
    <location>
        <begin position="184"/>
        <end position="205"/>
    </location>
</feature>
<proteinExistence type="predicted"/>
<keyword evidence="7 12" id="KW-1133">Transmembrane helix</keyword>
<evidence type="ECO:0000256" key="5">
    <source>
        <dbReference type="ARBA" id="ARBA00022475"/>
    </source>
</evidence>
<organism evidence="13 14">
    <name type="scientific">Reticulomyxa filosa</name>
    <dbReference type="NCBI Taxonomy" id="46433"/>
    <lineage>
        <taxon>Eukaryota</taxon>
        <taxon>Sar</taxon>
        <taxon>Rhizaria</taxon>
        <taxon>Retaria</taxon>
        <taxon>Foraminifera</taxon>
        <taxon>Monothalamids</taxon>
        <taxon>Reticulomyxidae</taxon>
        <taxon>Reticulomyxa</taxon>
    </lineage>
</organism>